<dbReference type="Gene3D" id="3.30.160.20">
    <property type="match status" value="1"/>
</dbReference>
<gene>
    <name evidence="2" type="ORF">VTL71DRAFT_8163</name>
</gene>
<feature type="compositionally biased region" description="Basic and acidic residues" evidence="1">
    <location>
        <begin position="275"/>
        <end position="303"/>
    </location>
</feature>
<feature type="compositionally biased region" description="Basic and acidic residues" evidence="1">
    <location>
        <begin position="259"/>
        <end position="268"/>
    </location>
</feature>
<comment type="caution">
    <text evidence="2">The sequence shown here is derived from an EMBL/GenBank/DDBJ whole genome shotgun (WGS) entry which is preliminary data.</text>
</comment>
<evidence type="ECO:0000256" key="1">
    <source>
        <dbReference type="SAM" id="MobiDB-lite"/>
    </source>
</evidence>
<keyword evidence="3" id="KW-1185">Reference proteome</keyword>
<dbReference type="EMBL" id="JAZHXI010000002">
    <property type="protein sequence ID" value="KAL2074385.1"/>
    <property type="molecule type" value="Genomic_DNA"/>
</dbReference>
<evidence type="ECO:0000313" key="3">
    <source>
        <dbReference type="Proteomes" id="UP001595075"/>
    </source>
</evidence>
<protein>
    <recommendedName>
        <fullName evidence="4">DRBM domain-containing protein</fullName>
    </recommendedName>
</protein>
<feature type="region of interest" description="Disordered" evidence="1">
    <location>
        <begin position="250"/>
        <end position="322"/>
    </location>
</feature>
<evidence type="ECO:0008006" key="4">
    <source>
        <dbReference type="Google" id="ProtNLM"/>
    </source>
</evidence>
<organism evidence="2 3">
    <name type="scientific">Oculimacula yallundae</name>
    <dbReference type="NCBI Taxonomy" id="86028"/>
    <lineage>
        <taxon>Eukaryota</taxon>
        <taxon>Fungi</taxon>
        <taxon>Dikarya</taxon>
        <taxon>Ascomycota</taxon>
        <taxon>Pezizomycotina</taxon>
        <taxon>Leotiomycetes</taxon>
        <taxon>Helotiales</taxon>
        <taxon>Ploettnerulaceae</taxon>
        <taxon>Oculimacula</taxon>
    </lineage>
</organism>
<sequence>MASSSISLEFQAMDDFIREQQAIVDKKENVKPVQKTSLLLDEGDVAVQNAAVKELGDVNWIGKLMEYRQAHPVAGEGLAWDETEIPGRFGNRFRCTVKIAESDESFGDGNYGSSTKVPLFDVKKNAKKYACMRAIQWLIENKHMPDNGAVKFAKTPVLPPVRSPARAPEETYASQVPELAHRLGFNPPSYVLTQAIPNTPLWSGYADFGADPRVDGKVGEVKDVVGKKVIKEQIAKLVLDFLRDIERHRLGQQSSAEGTKSEEKTSGEDKEENEDEKKDDGKEKTETENGAGEEKGKDEDDSKRKRSSPEPSAVPHNKIAKV</sequence>
<accession>A0ABR4CWW7</accession>
<reference evidence="2 3" key="1">
    <citation type="journal article" date="2024" name="Commun. Biol.">
        <title>Comparative genomic analysis of thermophilic fungi reveals convergent evolutionary adaptations and gene losses.</title>
        <authorList>
            <person name="Steindorff A.S."/>
            <person name="Aguilar-Pontes M.V."/>
            <person name="Robinson A.J."/>
            <person name="Andreopoulos B."/>
            <person name="LaButti K."/>
            <person name="Kuo A."/>
            <person name="Mondo S."/>
            <person name="Riley R."/>
            <person name="Otillar R."/>
            <person name="Haridas S."/>
            <person name="Lipzen A."/>
            <person name="Grimwood J."/>
            <person name="Schmutz J."/>
            <person name="Clum A."/>
            <person name="Reid I.D."/>
            <person name="Moisan M.C."/>
            <person name="Butler G."/>
            <person name="Nguyen T.T.M."/>
            <person name="Dewar K."/>
            <person name="Conant G."/>
            <person name="Drula E."/>
            <person name="Henrissat B."/>
            <person name="Hansel C."/>
            <person name="Singer S."/>
            <person name="Hutchinson M.I."/>
            <person name="de Vries R.P."/>
            <person name="Natvig D.O."/>
            <person name="Powell A.J."/>
            <person name="Tsang A."/>
            <person name="Grigoriev I.V."/>
        </authorList>
    </citation>
    <scope>NUCLEOTIDE SEQUENCE [LARGE SCALE GENOMIC DNA]</scope>
    <source>
        <strain evidence="2 3">CBS 494.80</strain>
    </source>
</reference>
<evidence type="ECO:0000313" key="2">
    <source>
        <dbReference type="EMBL" id="KAL2074385.1"/>
    </source>
</evidence>
<name>A0ABR4CWW7_9HELO</name>
<proteinExistence type="predicted"/>
<dbReference type="Proteomes" id="UP001595075">
    <property type="component" value="Unassembled WGS sequence"/>
</dbReference>